<dbReference type="RefSeq" id="WP_210681887.1">
    <property type="nucleotide sequence ID" value="NZ_JAGMWN010000004.1"/>
</dbReference>
<evidence type="ECO:0000313" key="1">
    <source>
        <dbReference type="EMBL" id="MBP5857297.1"/>
    </source>
</evidence>
<comment type="caution">
    <text evidence="1">The sequence shown here is derived from an EMBL/GenBank/DDBJ whole genome shotgun (WGS) entry which is preliminary data.</text>
</comment>
<dbReference type="EMBL" id="JAGMWN010000004">
    <property type="protein sequence ID" value="MBP5857297.1"/>
    <property type="molecule type" value="Genomic_DNA"/>
</dbReference>
<gene>
    <name evidence="1" type="ORF">KAJ83_09775</name>
</gene>
<name>A0A8J7RYZ7_9PROT</name>
<protein>
    <submittedName>
        <fullName evidence="1">Uncharacterized protein</fullName>
    </submittedName>
</protein>
<sequence length="216" mass="22714">MTLPVFPVNVGIEEVGDFDLLHRTEHFPSSLTSAERIRGDLTPRWTVALRLGAMTESEWRRWSAFVVGLAGASGLMYYTPTHAARPQFGLPGGLPGGTPVVAGAGQLGRSLITTGWPAGQTVLHAGDFFCFDNLSGIRELKLLTADASSDGAGAATLAFAPPIRRAPADGAAIVIDGPSCAMRAIDDKQGALTITRNRKIGRASFHLIESFVGAAS</sequence>
<organism evidence="1 2">
    <name type="scientific">Marivibrio halodurans</name>
    <dbReference type="NCBI Taxonomy" id="2039722"/>
    <lineage>
        <taxon>Bacteria</taxon>
        <taxon>Pseudomonadati</taxon>
        <taxon>Pseudomonadota</taxon>
        <taxon>Alphaproteobacteria</taxon>
        <taxon>Rhodospirillales</taxon>
        <taxon>Rhodospirillaceae</taxon>
        <taxon>Marivibrio</taxon>
    </lineage>
</organism>
<reference evidence="1" key="1">
    <citation type="submission" date="2021-04" db="EMBL/GenBank/DDBJ databases">
        <authorList>
            <person name="Zhang D.-C."/>
        </authorList>
    </citation>
    <scope>NUCLEOTIDE SEQUENCE</scope>
    <source>
        <strain evidence="1">CGMCC 1.15697</strain>
    </source>
</reference>
<dbReference type="Proteomes" id="UP000672602">
    <property type="component" value="Unassembled WGS sequence"/>
</dbReference>
<accession>A0A8J7RYZ7</accession>
<dbReference type="AlphaFoldDB" id="A0A8J7RYZ7"/>
<proteinExistence type="predicted"/>
<keyword evidence="2" id="KW-1185">Reference proteome</keyword>
<evidence type="ECO:0000313" key="2">
    <source>
        <dbReference type="Proteomes" id="UP000672602"/>
    </source>
</evidence>